<dbReference type="Proteomes" id="UP001642360">
    <property type="component" value="Unassembled WGS sequence"/>
</dbReference>
<comment type="caution">
    <text evidence="2">The sequence shown here is derived from an EMBL/GenBank/DDBJ whole genome shotgun (WGS) entry which is preliminary data.</text>
</comment>
<keyword evidence="3" id="KW-1185">Reference proteome</keyword>
<feature type="region of interest" description="Disordered" evidence="1">
    <location>
        <begin position="91"/>
        <end position="120"/>
    </location>
</feature>
<organism evidence="2 3">
    <name type="scientific">Ilex paraguariensis</name>
    <name type="common">yerba mate</name>
    <dbReference type="NCBI Taxonomy" id="185542"/>
    <lineage>
        <taxon>Eukaryota</taxon>
        <taxon>Viridiplantae</taxon>
        <taxon>Streptophyta</taxon>
        <taxon>Embryophyta</taxon>
        <taxon>Tracheophyta</taxon>
        <taxon>Spermatophyta</taxon>
        <taxon>Magnoliopsida</taxon>
        <taxon>eudicotyledons</taxon>
        <taxon>Gunneridae</taxon>
        <taxon>Pentapetalae</taxon>
        <taxon>asterids</taxon>
        <taxon>campanulids</taxon>
        <taxon>Aquifoliales</taxon>
        <taxon>Aquifoliaceae</taxon>
        <taxon>Ilex</taxon>
    </lineage>
</organism>
<evidence type="ECO:0000313" key="3">
    <source>
        <dbReference type="Proteomes" id="UP001642360"/>
    </source>
</evidence>
<protein>
    <submittedName>
        <fullName evidence="2">Uncharacterized protein</fullName>
    </submittedName>
</protein>
<evidence type="ECO:0000256" key="1">
    <source>
        <dbReference type="SAM" id="MobiDB-lite"/>
    </source>
</evidence>
<reference evidence="2 3" key="1">
    <citation type="submission" date="2024-02" db="EMBL/GenBank/DDBJ databases">
        <authorList>
            <person name="Vignale AGUSTIN F."/>
            <person name="Sosa J E."/>
            <person name="Modenutti C."/>
        </authorList>
    </citation>
    <scope>NUCLEOTIDE SEQUENCE [LARGE SCALE GENOMIC DNA]</scope>
</reference>
<name>A0ABC8S4R8_9AQUA</name>
<feature type="compositionally biased region" description="Pro residues" evidence="1">
    <location>
        <begin position="23"/>
        <end position="48"/>
    </location>
</feature>
<feature type="compositionally biased region" description="Low complexity" evidence="1">
    <location>
        <begin position="100"/>
        <end position="113"/>
    </location>
</feature>
<gene>
    <name evidence="2" type="ORF">ILEXP_LOCUS20116</name>
</gene>
<feature type="non-terminal residue" evidence="2">
    <location>
        <position position="1"/>
    </location>
</feature>
<sequence>KSLKPNSQNNLEAINDRTTTIYIPPPPPPEFIAPPLPPPPPPPPLPSFSPYLPPLIELFSPSPNKLSKLNIHQNVKIESRKLRLTGFVRLRNTELDNPKGSGSSDGSLDISGLKMSSAAQ</sequence>
<evidence type="ECO:0000313" key="2">
    <source>
        <dbReference type="EMBL" id="CAK9151943.1"/>
    </source>
</evidence>
<accession>A0ABC8S4R8</accession>
<dbReference type="EMBL" id="CAUOFW020002177">
    <property type="protein sequence ID" value="CAK9151943.1"/>
    <property type="molecule type" value="Genomic_DNA"/>
</dbReference>
<proteinExistence type="predicted"/>
<feature type="region of interest" description="Disordered" evidence="1">
    <location>
        <begin position="1"/>
        <end position="48"/>
    </location>
</feature>
<dbReference type="AlphaFoldDB" id="A0ABC8S4R8"/>
<feature type="compositionally biased region" description="Polar residues" evidence="1">
    <location>
        <begin position="1"/>
        <end position="20"/>
    </location>
</feature>